<dbReference type="Proteomes" id="UP000801428">
    <property type="component" value="Unassembled WGS sequence"/>
</dbReference>
<evidence type="ECO:0000313" key="2">
    <source>
        <dbReference type="EMBL" id="KAF3004880.1"/>
    </source>
</evidence>
<feature type="compositionally biased region" description="Low complexity" evidence="1">
    <location>
        <begin position="685"/>
        <end position="700"/>
    </location>
</feature>
<feature type="compositionally biased region" description="Polar residues" evidence="1">
    <location>
        <begin position="588"/>
        <end position="619"/>
    </location>
</feature>
<feature type="region of interest" description="Disordered" evidence="1">
    <location>
        <begin position="556"/>
        <end position="777"/>
    </location>
</feature>
<feature type="compositionally biased region" description="Acidic residues" evidence="1">
    <location>
        <begin position="345"/>
        <end position="358"/>
    </location>
</feature>
<feature type="compositionally biased region" description="Basic residues" evidence="1">
    <location>
        <begin position="469"/>
        <end position="478"/>
    </location>
</feature>
<feature type="compositionally biased region" description="Basic and acidic residues" evidence="1">
    <location>
        <begin position="448"/>
        <end position="457"/>
    </location>
</feature>
<dbReference type="AlphaFoldDB" id="A0A9P4THA1"/>
<gene>
    <name evidence="2" type="ORF">E8E13_006012</name>
</gene>
<organism evidence="2 3">
    <name type="scientific">Curvularia kusanoi</name>
    <name type="common">Cochliobolus kusanoi</name>
    <dbReference type="NCBI Taxonomy" id="90978"/>
    <lineage>
        <taxon>Eukaryota</taxon>
        <taxon>Fungi</taxon>
        <taxon>Dikarya</taxon>
        <taxon>Ascomycota</taxon>
        <taxon>Pezizomycotina</taxon>
        <taxon>Dothideomycetes</taxon>
        <taxon>Pleosporomycetidae</taxon>
        <taxon>Pleosporales</taxon>
        <taxon>Pleosporineae</taxon>
        <taxon>Pleosporaceae</taxon>
        <taxon>Curvularia</taxon>
    </lineage>
</organism>
<evidence type="ECO:0000313" key="3">
    <source>
        <dbReference type="Proteomes" id="UP000801428"/>
    </source>
</evidence>
<feature type="compositionally biased region" description="Basic and acidic residues" evidence="1">
    <location>
        <begin position="397"/>
        <end position="418"/>
    </location>
</feature>
<name>A0A9P4THA1_CURKU</name>
<reference evidence="2" key="1">
    <citation type="submission" date="2019-04" db="EMBL/GenBank/DDBJ databases">
        <title>Sequencing of skin fungus with MAO and IRED activity.</title>
        <authorList>
            <person name="Marsaioli A.J."/>
            <person name="Bonatto J.M.C."/>
            <person name="Reis Junior O."/>
        </authorList>
    </citation>
    <scope>NUCLEOTIDE SEQUENCE</scope>
    <source>
        <strain evidence="2">30M1</strain>
    </source>
</reference>
<feature type="compositionally biased region" description="Basic residues" evidence="1">
    <location>
        <begin position="374"/>
        <end position="384"/>
    </location>
</feature>
<feature type="compositionally biased region" description="Low complexity" evidence="1">
    <location>
        <begin position="765"/>
        <end position="777"/>
    </location>
</feature>
<evidence type="ECO:0000256" key="1">
    <source>
        <dbReference type="SAM" id="MobiDB-lite"/>
    </source>
</evidence>
<sequence>MRNIPTSMAMNGDTESEQLDGNLLMHTSFDSWVSKYGRDAYKDFTKDHPKTDLSYEAWRQTDRVYGGYLYHVVSLVWNEDEESDEETPKRRRISRVSGENSKKAATSGTGAARTAGTTTPNTATNIDETITSGKRKRKPRKKYMSQELVASDEEPVEEDDAATPKAELTVSATPEVTLNGRRKSATRRPRKKPISDEKISPEDEDDDPMELDAPVVASPLPVRPAPRVESPKTATPKQASVKKPRKSLLVRLSFRLWDAVNLDEKSEKTILEEDTDTVDVSIAEVSRPATTPAAKIKPNVNNDVENDDEAAAIATVEGTPDTSARRGLRNRKPAQRRPYYHDAQVFEDVETEPDDDSELGQLSRLQSLEPPPSKPKHFKGKGRAWKKEGSDEDEEFVTPKEKKAAKAAKVKADKEKAKAGNGEVDGPDLYTALMDHLEGGTILTDILFKDSQRDQGKKANGASQEQPKQKKKLGRPRKSNLSETIVRENSDNDTPQSTPTQPPKRGRGRPRKSALSSELVRDDSDEETPAIAEQQASVGPIPNVLESFSIVNLVTPTKSKTSSRPSTATSAAPASTPKKRGRPRKSEASTSTTPSQSITKAEQDSNTPKPQQQSSTAIETTEPKPMRTRTSVSSVPDVAPTEKAPATTTATPAPTTEKEYALPTVNRGAALVESQSPRDEPRANSTSTPVPATVPTESAPESTPVAAEAQILSPAVDEAANEVPGVSQSKAPSPVSRTFEPEDKNAVVAESPPVQQAEEAEEGELSAAMSLSSDSEL</sequence>
<dbReference type="EMBL" id="SWKU01000007">
    <property type="protein sequence ID" value="KAF3004880.1"/>
    <property type="molecule type" value="Genomic_DNA"/>
</dbReference>
<feature type="compositionally biased region" description="Basic residues" evidence="1">
    <location>
        <begin position="326"/>
        <end position="335"/>
    </location>
</feature>
<keyword evidence="3" id="KW-1185">Reference proteome</keyword>
<feature type="region of interest" description="Disordered" evidence="1">
    <location>
        <begin position="448"/>
        <end position="543"/>
    </location>
</feature>
<feature type="compositionally biased region" description="Basic residues" evidence="1">
    <location>
        <begin position="133"/>
        <end position="143"/>
    </location>
</feature>
<feature type="compositionally biased region" description="Basic residues" evidence="1">
    <location>
        <begin position="180"/>
        <end position="192"/>
    </location>
</feature>
<comment type="caution">
    <text evidence="2">The sequence shown here is derived from an EMBL/GenBank/DDBJ whole genome shotgun (WGS) entry which is preliminary data.</text>
</comment>
<feature type="region of interest" description="Disordered" evidence="1">
    <location>
        <begin position="287"/>
        <end position="306"/>
    </location>
</feature>
<dbReference type="GO" id="GO:0003677">
    <property type="term" value="F:DNA binding"/>
    <property type="evidence" value="ECO:0007669"/>
    <property type="project" value="InterPro"/>
</dbReference>
<dbReference type="OrthoDB" id="3795696at2759"/>
<proteinExistence type="predicted"/>
<feature type="compositionally biased region" description="Acidic residues" evidence="1">
    <location>
        <begin position="150"/>
        <end position="161"/>
    </location>
</feature>
<dbReference type="InterPro" id="IPR017956">
    <property type="entry name" value="AT_hook_DNA-bd_motif"/>
</dbReference>
<feature type="compositionally biased region" description="Low complexity" evidence="1">
    <location>
        <begin position="104"/>
        <end position="124"/>
    </location>
</feature>
<protein>
    <submittedName>
        <fullName evidence="2">Uncharacterized protein</fullName>
    </submittedName>
</protein>
<feature type="region of interest" description="Disordered" evidence="1">
    <location>
        <begin position="315"/>
        <end position="429"/>
    </location>
</feature>
<accession>A0A9P4THA1</accession>
<feature type="region of interest" description="Disordered" evidence="1">
    <location>
        <begin position="79"/>
        <end position="244"/>
    </location>
</feature>
<feature type="compositionally biased region" description="Low complexity" evidence="1">
    <location>
        <begin position="639"/>
        <end position="655"/>
    </location>
</feature>
<dbReference type="PRINTS" id="PR00929">
    <property type="entry name" value="ATHOOK"/>
</dbReference>
<feature type="compositionally biased region" description="Low complexity" evidence="1">
    <location>
        <begin position="556"/>
        <end position="576"/>
    </location>
</feature>
<dbReference type="SMART" id="SM00384">
    <property type="entry name" value="AT_hook"/>
    <property type="match status" value="3"/>
</dbReference>